<evidence type="ECO:0000259" key="3">
    <source>
        <dbReference type="Pfam" id="PF00685"/>
    </source>
</evidence>
<protein>
    <submittedName>
        <fullName evidence="4">Sulfotransferase 1C2</fullName>
    </submittedName>
</protein>
<evidence type="ECO:0000313" key="5">
    <source>
        <dbReference type="Proteomes" id="UP000242188"/>
    </source>
</evidence>
<sequence length="301" mass="34941">MSDTQGKCPMPVYDGCMLPMFPILLPNADKQMTAIRDFQARESDILICNFAKTGTNWVYEILSMLVQGHSTYLKDLKTIGMLEIIDLTTLTDMTSPRVLNTHIPYRFLPKQHLVKGCKIVHVLRNPKDTLVSWYNHTKRDSRLKHDRTTEEEEFPGTWDNFLRDQIENIHNTYDGFFKFEKDWEAAKRSKAVTNVHTMFYEDLQKETVAEIKRLAEFLEVPADEELVKDIADKCSFQKLQKAAIAIKSGKVPVTEGGIKFLFRKGMVGDWKNWFTVAQNERFDELLDRELKGSALKFTYEI</sequence>
<dbReference type="Proteomes" id="UP000242188">
    <property type="component" value="Unassembled WGS sequence"/>
</dbReference>
<dbReference type="Gene3D" id="3.40.50.300">
    <property type="entry name" value="P-loop containing nucleotide triphosphate hydrolases"/>
    <property type="match status" value="1"/>
</dbReference>
<proteinExistence type="inferred from homology"/>
<dbReference type="PANTHER" id="PTHR11783">
    <property type="entry name" value="SULFOTRANSFERASE SULT"/>
    <property type="match status" value="1"/>
</dbReference>
<feature type="domain" description="Sulfotransferase" evidence="3">
    <location>
        <begin position="43"/>
        <end position="293"/>
    </location>
</feature>
<dbReference type="AlphaFoldDB" id="A0A210R1T4"/>
<evidence type="ECO:0000313" key="4">
    <source>
        <dbReference type="EMBL" id="OWF54906.1"/>
    </source>
</evidence>
<comment type="similarity">
    <text evidence="1">Belongs to the sulfotransferase 1 family.</text>
</comment>
<dbReference type="OrthoDB" id="6341251at2759"/>
<keyword evidence="2 4" id="KW-0808">Transferase</keyword>
<organism evidence="4 5">
    <name type="scientific">Mizuhopecten yessoensis</name>
    <name type="common">Japanese scallop</name>
    <name type="synonym">Patinopecten yessoensis</name>
    <dbReference type="NCBI Taxonomy" id="6573"/>
    <lineage>
        <taxon>Eukaryota</taxon>
        <taxon>Metazoa</taxon>
        <taxon>Spiralia</taxon>
        <taxon>Lophotrochozoa</taxon>
        <taxon>Mollusca</taxon>
        <taxon>Bivalvia</taxon>
        <taxon>Autobranchia</taxon>
        <taxon>Pteriomorphia</taxon>
        <taxon>Pectinida</taxon>
        <taxon>Pectinoidea</taxon>
        <taxon>Pectinidae</taxon>
        <taxon>Mizuhopecten</taxon>
    </lineage>
</organism>
<gene>
    <name evidence="4" type="ORF">KP79_PYT18023</name>
</gene>
<accession>A0A210R1T4</accession>
<dbReference type="SUPFAM" id="SSF52540">
    <property type="entry name" value="P-loop containing nucleoside triphosphate hydrolases"/>
    <property type="match status" value="1"/>
</dbReference>
<dbReference type="InterPro" id="IPR000863">
    <property type="entry name" value="Sulfotransferase_dom"/>
</dbReference>
<comment type="caution">
    <text evidence="4">The sequence shown here is derived from an EMBL/GenBank/DDBJ whole genome shotgun (WGS) entry which is preliminary data.</text>
</comment>
<reference evidence="4 5" key="1">
    <citation type="journal article" date="2017" name="Nat. Ecol. Evol.">
        <title>Scallop genome provides insights into evolution of bilaterian karyotype and development.</title>
        <authorList>
            <person name="Wang S."/>
            <person name="Zhang J."/>
            <person name="Jiao W."/>
            <person name="Li J."/>
            <person name="Xun X."/>
            <person name="Sun Y."/>
            <person name="Guo X."/>
            <person name="Huan P."/>
            <person name="Dong B."/>
            <person name="Zhang L."/>
            <person name="Hu X."/>
            <person name="Sun X."/>
            <person name="Wang J."/>
            <person name="Zhao C."/>
            <person name="Wang Y."/>
            <person name="Wang D."/>
            <person name="Huang X."/>
            <person name="Wang R."/>
            <person name="Lv J."/>
            <person name="Li Y."/>
            <person name="Zhang Z."/>
            <person name="Liu B."/>
            <person name="Lu W."/>
            <person name="Hui Y."/>
            <person name="Liang J."/>
            <person name="Zhou Z."/>
            <person name="Hou R."/>
            <person name="Li X."/>
            <person name="Liu Y."/>
            <person name="Li H."/>
            <person name="Ning X."/>
            <person name="Lin Y."/>
            <person name="Zhao L."/>
            <person name="Xing Q."/>
            <person name="Dou J."/>
            <person name="Li Y."/>
            <person name="Mao J."/>
            <person name="Guo H."/>
            <person name="Dou H."/>
            <person name="Li T."/>
            <person name="Mu C."/>
            <person name="Jiang W."/>
            <person name="Fu Q."/>
            <person name="Fu X."/>
            <person name="Miao Y."/>
            <person name="Liu J."/>
            <person name="Yu Q."/>
            <person name="Li R."/>
            <person name="Liao H."/>
            <person name="Li X."/>
            <person name="Kong Y."/>
            <person name="Jiang Z."/>
            <person name="Chourrout D."/>
            <person name="Li R."/>
            <person name="Bao Z."/>
        </authorList>
    </citation>
    <scope>NUCLEOTIDE SEQUENCE [LARGE SCALE GENOMIC DNA]</scope>
    <source>
        <strain evidence="4 5">PY_sf001</strain>
    </source>
</reference>
<keyword evidence="5" id="KW-1185">Reference proteome</keyword>
<dbReference type="EMBL" id="NEDP02000845">
    <property type="protein sequence ID" value="OWF54906.1"/>
    <property type="molecule type" value="Genomic_DNA"/>
</dbReference>
<dbReference type="Pfam" id="PF00685">
    <property type="entry name" value="Sulfotransfer_1"/>
    <property type="match status" value="1"/>
</dbReference>
<dbReference type="GO" id="GO:0008146">
    <property type="term" value="F:sulfotransferase activity"/>
    <property type="evidence" value="ECO:0007669"/>
    <property type="project" value="InterPro"/>
</dbReference>
<dbReference type="InterPro" id="IPR027417">
    <property type="entry name" value="P-loop_NTPase"/>
</dbReference>
<evidence type="ECO:0000256" key="1">
    <source>
        <dbReference type="ARBA" id="ARBA00005771"/>
    </source>
</evidence>
<name>A0A210R1T4_MIZYE</name>
<evidence type="ECO:0000256" key="2">
    <source>
        <dbReference type="ARBA" id="ARBA00022679"/>
    </source>
</evidence>